<keyword evidence="1" id="KW-0175">Coiled coil</keyword>
<sequence length="165" mass="18267">MTLPNTNSDLELGLLPSTRNTSHDENQEPQLKLSIGSLSQTQSTSTTTTTPPPKNGHGQKNEVLNLAIAEKAYAEEARRHAKREMELAEMEFANAKRIRQQAQGEIERAKKLKEEAIKRISSSILEITCHACKNKFQENAPIDNIESSPAMSYMSCATTDVEGEP</sequence>
<dbReference type="PANTHER" id="PTHR34946">
    <property type="entry name" value="OS03G0310200 PROTEIN"/>
    <property type="match status" value="1"/>
</dbReference>
<protein>
    <submittedName>
        <fullName evidence="3">Uncharacterized protein</fullName>
    </submittedName>
</protein>
<dbReference type="EMBL" id="JACEIK010000301">
    <property type="protein sequence ID" value="MCD7454413.1"/>
    <property type="molecule type" value="Genomic_DNA"/>
</dbReference>
<keyword evidence="4" id="KW-1185">Reference proteome</keyword>
<reference evidence="3 4" key="1">
    <citation type="journal article" date="2021" name="BMC Genomics">
        <title>Datura genome reveals duplications of psychoactive alkaloid biosynthetic genes and high mutation rate following tissue culture.</title>
        <authorList>
            <person name="Rajewski A."/>
            <person name="Carter-House D."/>
            <person name="Stajich J."/>
            <person name="Litt A."/>
        </authorList>
    </citation>
    <scope>NUCLEOTIDE SEQUENCE [LARGE SCALE GENOMIC DNA]</scope>
    <source>
        <strain evidence="3">AR-01</strain>
    </source>
</reference>
<feature type="compositionally biased region" description="Low complexity" evidence="2">
    <location>
        <begin position="39"/>
        <end position="49"/>
    </location>
</feature>
<name>A0ABS8S5K6_DATST</name>
<evidence type="ECO:0000256" key="1">
    <source>
        <dbReference type="SAM" id="Coils"/>
    </source>
</evidence>
<proteinExistence type="predicted"/>
<feature type="region of interest" description="Disordered" evidence="2">
    <location>
        <begin position="1"/>
        <end position="60"/>
    </location>
</feature>
<evidence type="ECO:0000313" key="4">
    <source>
        <dbReference type="Proteomes" id="UP000823775"/>
    </source>
</evidence>
<feature type="coiled-coil region" evidence="1">
    <location>
        <begin position="71"/>
        <end position="119"/>
    </location>
</feature>
<comment type="caution">
    <text evidence="3">The sequence shown here is derived from an EMBL/GenBank/DDBJ whole genome shotgun (WGS) entry which is preliminary data.</text>
</comment>
<evidence type="ECO:0000313" key="3">
    <source>
        <dbReference type="EMBL" id="MCD7454413.1"/>
    </source>
</evidence>
<dbReference type="PANTHER" id="PTHR34946:SF8">
    <property type="entry name" value="ZINC FINGER PROTEIN SHOOT GRAVITROPISM 5"/>
    <property type="match status" value="1"/>
</dbReference>
<evidence type="ECO:0000256" key="2">
    <source>
        <dbReference type="SAM" id="MobiDB-lite"/>
    </source>
</evidence>
<organism evidence="3 4">
    <name type="scientific">Datura stramonium</name>
    <name type="common">Jimsonweed</name>
    <name type="synonym">Common thornapple</name>
    <dbReference type="NCBI Taxonomy" id="4076"/>
    <lineage>
        <taxon>Eukaryota</taxon>
        <taxon>Viridiplantae</taxon>
        <taxon>Streptophyta</taxon>
        <taxon>Embryophyta</taxon>
        <taxon>Tracheophyta</taxon>
        <taxon>Spermatophyta</taxon>
        <taxon>Magnoliopsida</taxon>
        <taxon>eudicotyledons</taxon>
        <taxon>Gunneridae</taxon>
        <taxon>Pentapetalae</taxon>
        <taxon>asterids</taxon>
        <taxon>lamiids</taxon>
        <taxon>Solanales</taxon>
        <taxon>Solanaceae</taxon>
        <taxon>Solanoideae</taxon>
        <taxon>Datureae</taxon>
        <taxon>Datura</taxon>
    </lineage>
</organism>
<gene>
    <name evidence="3" type="ORF">HAX54_024812</name>
</gene>
<accession>A0ABS8S5K6</accession>
<dbReference type="Proteomes" id="UP000823775">
    <property type="component" value="Unassembled WGS sequence"/>
</dbReference>